<organism evidence="1 2">
    <name type="scientific">Zea mays</name>
    <name type="common">Maize</name>
    <dbReference type="NCBI Taxonomy" id="4577"/>
    <lineage>
        <taxon>Eukaryota</taxon>
        <taxon>Viridiplantae</taxon>
        <taxon>Streptophyta</taxon>
        <taxon>Embryophyta</taxon>
        <taxon>Tracheophyta</taxon>
        <taxon>Spermatophyta</taxon>
        <taxon>Magnoliopsida</taxon>
        <taxon>Liliopsida</taxon>
        <taxon>Poales</taxon>
        <taxon>Poaceae</taxon>
        <taxon>PACMAD clade</taxon>
        <taxon>Panicoideae</taxon>
        <taxon>Andropogonodae</taxon>
        <taxon>Andropogoneae</taxon>
        <taxon>Tripsacinae</taxon>
        <taxon>Zea</taxon>
    </lineage>
</organism>
<evidence type="ECO:0000313" key="1">
    <source>
        <dbReference type="EMBL" id="PWZ12378.1"/>
    </source>
</evidence>
<gene>
    <name evidence="1" type="ORF">Zm00014a_022520</name>
</gene>
<protein>
    <submittedName>
        <fullName evidence="1">Uncharacterized protein</fullName>
    </submittedName>
</protein>
<proteinExistence type="predicted"/>
<dbReference type="EMBL" id="NCVQ01000008">
    <property type="protein sequence ID" value="PWZ12378.1"/>
    <property type="molecule type" value="Genomic_DNA"/>
</dbReference>
<comment type="caution">
    <text evidence="1">The sequence shown here is derived from an EMBL/GenBank/DDBJ whole genome shotgun (WGS) entry which is preliminary data.</text>
</comment>
<sequence>MIVRGETALAVDPVMSAHD</sequence>
<reference evidence="1 2" key="1">
    <citation type="journal article" date="2018" name="Nat. Genet.">
        <title>Extensive intraspecific gene order and gene structural variations between Mo17 and other maize genomes.</title>
        <authorList>
            <person name="Sun S."/>
            <person name="Zhou Y."/>
            <person name="Chen J."/>
            <person name="Shi J."/>
            <person name="Zhao H."/>
            <person name="Zhao H."/>
            <person name="Song W."/>
            <person name="Zhang M."/>
            <person name="Cui Y."/>
            <person name="Dong X."/>
            <person name="Liu H."/>
            <person name="Ma X."/>
            <person name="Jiao Y."/>
            <person name="Wang B."/>
            <person name="Wei X."/>
            <person name="Stein J.C."/>
            <person name="Glaubitz J.C."/>
            <person name="Lu F."/>
            <person name="Yu G."/>
            <person name="Liang C."/>
            <person name="Fengler K."/>
            <person name="Li B."/>
            <person name="Rafalski A."/>
            <person name="Schnable P.S."/>
            <person name="Ware D.H."/>
            <person name="Buckler E.S."/>
            <person name="Lai J."/>
        </authorList>
    </citation>
    <scope>NUCLEOTIDE SEQUENCE [LARGE SCALE GENOMIC DNA]</scope>
    <source>
        <strain evidence="2">cv. Missouri 17</strain>
        <tissue evidence="1">Seedling</tissue>
    </source>
</reference>
<accession>A0A3L6DVL6</accession>
<dbReference type="AlphaFoldDB" id="A0A3L6DVL6"/>
<evidence type="ECO:0000313" key="2">
    <source>
        <dbReference type="Proteomes" id="UP000251960"/>
    </source>
</evidence>
<name>A0A3L6DVL6_MAIZE</name>
<dbReference type="Proteomes" id="UP000251960">
    <property type="component" value="Chromosome 7"/>
</dbReference>